<dbReference type="GO" id="GO:0031267">
    <property type="term" value="F:small GTPase binding"/>
    <property type="evidence" value="ECO:0007669"/>
    <property type="project" value="TreeGrafter"/>
</dbReference>
<evidence type="ECO:0000256" key="1">
    <source>
        <dbReference type="ARBA" id="ARBA00022723"/>
    </source>
</evidence>
<dbReference type="Gene3D" id="3.30.40.10">
    <property type="entry name" value="Zinc/RING finger domain, C3HC4 (zinc finger)"/>
    <property type="match status" value="1"/>
</dbReference>
<dbReference type="Proteomes" id="UP000245942">
    <property type="component" value="Unassembled WGS sequence"/>
</dbReference>
<dbReference type="STRING" id="1684307.A0A316U9D0"/>
<evidence type="ECO:0000256" key="3">
    <source>
        <dbReference type="ARBA" id="ARBA00022771"/>
    </source>
</evidence>
<dbReference type="OrthoDB" id="5370059at2759"/>
<dbReference type="SMART" id="SM00249">
    <property type="entry name" value="PHD"/>
    <property type="match status" value="1"/>
</dbReference>
<dbReference type="Pfam" id="PF00628">
    <property type="entry name" value="PHD"/>
    <property type="match status" value="1"/>
</dbReference>
<keyword evidence="2" id="KW-0677">Repeat</keyword>
<proteinExistence type="predicted"/>
<organism evidence="10 11">
    <name type="scientific">Pseudomicrostroma glucosiphilum</name>
    <dbReference type="NCBI Taxonomy" id="1684307"/>
    <lineage>
        <taxon>Eukaryota</taxon>
        <taxon>Fungi</taxon>
        <taxon>Dikarya</taxon>
        <taxon>Basidiomycota</taxon>
        <taxon>Ustilaginomycotina</taxon>
        <taxon>Exobasidiomycetes</taxon>
        <taxon>Microstromatales</taxon>
        <taxon>Microstromatales incertae sedis</taxon>
        <taxon>Pseudomicrostroma</taxon>
    </lineage>
</organism>
<accession>A0A316U9D0</accession>
<dbReference type="PROSITE" id="PS00626">
    <property type="entry name" value="RCC1_2"/>
    <property type="match status" value="1"/>
</dbReference>
<keyword evidence="11" id="KW-1185">Reference proteome</keyword>
<feature type="compositionally biased region" description="Basic residues" evidence="7">
    <location>
        <begin position="569"/>
        <end position="579"/>
    </location>
</feature>
<feature type="region of interest" description="Disordered" evidence="7">
    <location>
        <begin position="506"/>
        <end position="579"/>
    </location>
</feature>
<dbReference type="InterPro" id="IPR058923">
    <property type="entry name" value="RCC1-like_dom"/>
</dbReference>
<evidence type="ECO:0000256" key="7">
    <source>
        <dbReference type="SAM" id="MobiDB-lite"/>
    </source>
</evidence>
<dbReference type="InterPro" id="IPR001841">
    <property type="entry name" value="Znf_RING"/>
</dbReference>
<protein>
    <submittedName>
        <fullName evidence="10">RCC1/BLIP-II</fullName>
    </submittedName>
</protein>
<dbReference type="InterPro" id="IPR019787">
    <property type="entry name" value="Znf_PHD-finger"/>
</dbReference>
<dbReference type="InterPro" id="IPR011011">
    <property type="entry name" value="Znf_FYVE_PHD"/>
</dbReference>
<evidence type="ECO:0000259" key="9">
    <source>
        <dbReference type="PROSITE" id="PS50089"/>
    </source>
</evidence>
<dbReference type="InterPro" id="IPR009091">
    <property type="entry name" value="RCC1/BLIP-II"/>
</dbReference>
<name>A0A316U9D0_9BASI</name>
<dbReference type="SUPFAM" id="SSF50985">
    <property type="entry name" value="RCC1/BLIP-II"/>
    <property type="match status" value="1"/>
</dbReference>
<feature type="repeat" description="RCC1" evidence="6">
    <location>
        <begin position="206"/>
        <end position="269"/>
    </location>
</feature>
<evidence type="ECO:0000256" key="5">
    <source>
        <dbReference type="PROSITE-ProRule" id="PRU00175"/>
    </source>
</evidence>
<keyword evidence="4" id="KW-0862">Zinc</keyword>
<dbReference type="RefSeq" id="XP_025348919.1">
    <property type="nucleotide sequence ID" value="XM_025490230.1"/>
</dbReference>
<feature type="repeat" description="RCC1" evidence="6">
    <location>
        <begin position="68"/>
        <end position="148"/>
    </location>
</feature>
<dbReference type="InterPro" id="IPR019786">
    <property type="entry name" value="Zinc_finger_PHD-type_CS"/>
</dbReference>
<dbReference type="Gene3D" id="2.130.10.30">
    <property type="entry name" value="Regulator of chromosome condensation 1/beta-lactamase-inhibitor protein II"/>
    <property type="match status" value="2"/>
</dbReference>
<evidence type="ECO:0000313" key="11">
    <source>
        <dbReference type="Proteomes" id="UP000245942"/>
    </source>
</evidence>
<evidence type="ECO:0000259" key="8">
    <source>
        <dbReference type="PROSITE" id="PS50016"/>
    </source>
</evidence>
<feature type="compositionally biased region" description="Basic and acidic residues" evidence="7">
    <location>
        <begin position="510"/>
        <end position="526"/>
    </location>
</feature>
<dbReference type="PROSITE" id="PS01359">
    <property type="entry name" value="ZF_PHD_1"/>
    <property type="match status" value="1"/>
</dbReference>
<dbReference type="PANTHER" id="PTHR46207:SF1">
    <property type="entry name" value="PROTEIN RCC2"/>
    <property type="match status" value="1"/>
</dbReference>
<reference evidence="10 11" key="1">
    <citation type="journal article" date="2018" name="Mol. Biol. Evol.">
        <title>Broad Genomic Sampling Reveals a Smut Pathogenic Ancestry of the Fungal Clade Ustilaginomycotina.</title>
        <authorList>
            <person name="Kijpornyongpan T."/>
            <person name="Mondo S.J."/>
            <person name="Barry K."/>
            <person name="Sandor L."/>
            <person name="Lee J."/>
            <person name="Lipzen A."/>
            <person name="Pangilinan J."/>
            <person name="LaButti K."/>
            <person name="Hainaut M."/>
            <person name="Henrissat B."/>
            <person name="Grigoriev I.V."/>
            <person name="Spatafora J.W."/>
            <person name="Aime M.C."/>
        </authorList>
    </citation>
    <scope>NUCLEOTIDE SEQUENCE [LARGE SCALE GENOMIC DNA]</scope>
    <source>
        <strain evidence="10 11">MCA 4718</strain>
    </source>
</reference>
<keyword evidence="3 5" id="KW-0863">Zinc-finger</keyword>
<feature type="domain" description="PHD-type" evidence="8">
    <location>
        <begin position="458"/>
        <end position="509"/>
    </location>
</feature>
<evidence type="ECO:0000256" key="2">
    <source>
        <dbReference type="ARBA" id="ARBA00022737"/>
    </source>
</evidence>
<evidence type="ECO:0000256" key="6">
    <source>
        <dbReference type="PROSITE-ProRule" id="PRU00235"/>
    </source>
</evidence>
<dbReference type="PROSITE" id="PS50012">
    <property type="entry name" value="RCC1_3"/>
    <property type="match status" value="5"/>
</dbReference>
<dbReference type="AlphaFoldDB" id="A0A316U9D0"/>
<gene>
    <name evidence="10" type="ORF">BCV69DRAFT_246869</name>
</gene>
<dbReference type="EMBL" id="KZ819324">
    <property type="protein sequence ID" value="PWN21759.1"/>
    <property type="molecule type" value="Genomic_DNA"/>
</dbReference>
<evidence type="ECO:0000313" key="10">
    <source>
        <dbReference type="EMBL" id="PWN21759.1"/>
    </source>
</evidence>
<dbReference type="InterPro" id="IPR013083">
    <property type="entry name" value="Znf_RING/FYVE/PHD"/>
</dbReference>
<dbReference type="InterPro" id="IPR028641">
    <property type="entry name" value="RCC2"/>
</dbReference>
<dbReference type="SUPFAM" id="SSF57903">
    <property type="entry name" value="FYVE/PHD zinc finger"/>
    <property type="match status" value="1"/>
</dbReference>
<dbReference type="PRINTS" id="PR00633">
    <property type="entry name" value="RCCNDNSATION"/>
</dbReference>
<sequence>VLIAGGTDWPNLGRKSGKLQAQTQVFPHLCSHSDLPAPHILRAISNQRIVKIVAGHSACHALFITASGDVYSYGRNEKGQCGEEKKIERADALPPSAHPGVPASQTALDEPLRLNRKTHFSPSLDASARSDIVHATCSRSHTLLVTRGGSVYGAGSNLNSQLALSRGGDVVATFTRIESGPWSKANDPVVQVAAGLTFSLFLTASGRVYASGSMERGQLGNGRTGEHFVSGNRLAFAEESTPILVKGLAEHKIVEISCGQQHSIALDDQGFCYVWGFGGYGRLGLGNANDQMTPALVPQFARENQASRAATVVAGPTSSAVVDRSQTYYLAGKWKVSGDGGSGQGWTSFRYMQSLMGVKVRKAAMGGMTLFAIGDELEAGAPKYATMNIVWGQNAANGELGLGEGKPKSATQPQRCDPLDKIGLLDIAGGQNTTFFLARPEGDAFSSLPRYPEAVEASEVCLICSKEMPEDVVTLECEKCENAYHLRCLTPKLDEVPDGEWFCPECEEGQDGKTEGIDVEEAEAKGATKGSTGRGRGRGRGGATSTAATGRGGKRKADGDGTGAPAAAKKGKASTRGRS</sequence>
<keyword evidence="1" id="KW-0479">Metal-binding</keyword>
<dbReference type="InterPro" id="IPR000408">
    <property type="entry name" value="Reg_chr_condens"/>
</dbReference>
<dbReference type="PROSITE" id="PS50089">
    <property type="entry name" value="ZF_RING_2"/>
    <property type="match status" value="1"/>
</dbReference>
<feature type="repeat" description="RCC1" evidence="6">
    <location>
        <begin position="386"/>
        <end position="440"/>
    </location>
</feature>
<dbReference type="InterPro" id="IPR001965">
    <property type="entry name" value="Znf_PHD"/>
</dbReference>
<feature type="repeat" description="RCC1" evidence="6">
    <location>
        <begin position="149"/>
        <end position="205"/>
    </location>
</feature>
<feature type="domain" description="RING-type" evidence="9">
    <location>
        <begin position="461"/>
        <end position="507"/>
    </location>
</feature>
<dbReference type="GO" id="GO:0016020">
    <property type="term" value="C:membrane"/>
    <property type="evidence" value="ECO:0007669"/>
    <property type="project" value="TreeGrafter"/>
</dbReference>
<feature type="repeat" description="RCC1" evidence="6">
    <location>
        <begin position="270"/>
        <end position="325"/>
    </location>
</feature>
<dbReference type="PROSITE" id="PS50016">
    <property type="entry name" value="ZF_PHD_2"/>
    <property type="match status" value="1"/>
</dbReference>
<evidence type="ECO:0000256" key="4">
    <source>
        <dbReference type="ARBA" id="ARBA00022833"/>
    </source>
</evidence>
<dbReference type="PANTHER" id="PTHR46207">
    <property type="entry name" value="PROTEIN RCC2"/>
    <property type="match status" value="1"/>
</dbReference>
<dbReference type="GeneID" id="37011964"/>
<feature type="non-terminal residue" evidence="10">
    <location>
        <position position="1"/>
    </location>
</feature>
<dbReference type="GO" id="GO:0008270">
    <property type="term" value="F:zinc ion binding"/>
    <property type="evidence" value="ECO:0007669"/>
    <property type="project" value="UniProtKB-KW"/>
</dbReference>
<dbReference type="Pfam" id="PF25390">
    <property type="entry name" value="WD40_RLD"/>
    <property type="match status" value="1"/>
</dbReference>